<feature type="transmembrane region" description="Helical" evidence="4">
    <location>
        <begin position="80"/>
        <end position="99"/>
    </location>
</feature>
<reference evidence="7" key="1">
    <citation type="submission" date="2022-02" db="EMBL/GenBank/DDBJ databases">
        <title>Qipengyuania spongiae sp. nov., isolated from marine sponge.</title>
        <authorList>
            <person name="Li Z."/>
            <person name="Zhang M."/>
        </authorList>
    </citation>
    <scope>NUCLEOTIDE SEQUENCE</scope>
    <source>
        <strain evidence="7">PHS-Z21</strain>
    </source>
</reference>
<evidence type="ECO:0000256" key="3">
    <source>
        <dbReference type="PROSITE-ProRule" id="PRU00284"/>
    </source>
</evidence>
<dbReference type="PANTHER" id="PTHR32089">
    <property type="entry name" value="METHYL-ACCEPTING CHEMOTAXIS PROTEIN MCPB"/>
    <property type="match status" value="1"/>
</dbReference>
<evidence type="ECO:0000256" key="2">
    <source>
        <dbReference type="ARBA" id="ARBA00029447"/>
    </source>
</evidence>
<keyword evidence="4" id="KW-0812">Transmembrane</keyword>
<keyword evidence="1 3" id="KW-0807">Transducer</keyword>
<name>A0ABY5T5S0_9SPHN</name>
<evidence type="ECO:0000313" key="8">
    <source>
        <dbReference type="Proteomes" id="UP001065265"/>
    </source>
</evidence>
<evidence type="ECO:0000259" key="6">
    <source>
        <dbReference type="PROSITE" id="PS50885"/>
    </source>
</evidence>
<keyword evidence="8" id="KW-1185">Reference proteome</keyword>
<evidence type="ECO:0000256" key="4">
    <source>
        <dbReference type="SAM" id="Phobius"/>
    </source>
</evidence>
<feature type="domain" description="HAMP" evidence="6">
    <location>
        <begin position="110"/>
        <end position="154"/>
    </location>
</feature>
<dbReference type="RefSeq" id="WP_265560431.1">
    <property type="nucleotide sequence ID" value="NZ_CP092471.1"/>
</dbReference>
<comment type="similarity">
    <text evidence="2">Belongs to the methyl-accepting chemotaxis (MCP) protein family.</text>
</comment>
<proteinExistence type="inferred from homology"/>
<dbReference type="EMBL" id="CP092471">
    <property type="protein sequence ID" value="UVI40294.1"/>
    <property type="molecule type" value="Genomic_DNA"/>
</dbReference>
<feature type="transmembrane region" description="Helical" evidence="4">
    <location>
        <begin position="48"/>
        <end position="68"/>
    </location>
</feature>
<sequence>MNAQSGLMSDIDRNEVSAVEVTRVERRAKTTPISRWFFALGLKQKVRLATLLGQGSLIAVALLALLGFSDAAWVPTARTAIILLTVMSLTLTTAAVAFIEKYVIDDFLSMTQEMKRLAQGSRDIEISGVNRRDELGQLARSFEYFVKAGHKLDELFADRTASADLRKEELSRLATQFETNIGNVVAGVAAASSQLQGTASSMASAAEQSVSQTGTVSNSMDQASKGMTAAAAASDEFAMSIGEISRQATNSAELARKATKTAADADGTISALSDSAEQVGQIVELIQSIAQRTNLLALNASIEAARGGEAGRGFAVVASEVKELAAQTSKATDEVAQQIRAMQDSTGASVTALRSIGEQIKQLETTAISIASAVDQQSVAGQDLARSIDLAARGSDEVADSIAQVRETAMSTGSAASQVLNSATELEGQASTLRNRVDEFLRHVRALD</sequence>
<dbReference type="SUPFAM" id="SSF58104">
    <property type="entry name" value="Methyl-accepting chemotaxis protein (MCP) signaling domain"/>
    <property type="match status" value="1"/>
</dbReference>
<dbReference type="Pfam" id="PF00672">
    <property type="entry name" value="HAMP"/>
    <property type="match status" value="1"/>
</dbReference>
<dbReference type="SMART" id="SM00283">
    <property type="entry name" value="MA"/>
    <property type="match status" value="1"/>
</dbReference>
<dbReference type="Proteomes" id="UP001065265">
    <property type="component" value="Chromosome"/>
</dbReference>
<dbReference type="Pfam" id="PF00015">
    <property type="entry name" value="MCPsignal"/>
    <property type="match status" value="1"/>
</dbReference>
<dbReference type="CDD" id="cd06225">
    <property type="entry name" value="HAMP"/>
    <property type="match status" value="1"/>
</dbReference>
<dbReference type="InterPro" id="IPR004089">
    <property type="entry name" value="MCPsignal_dom"/>
</dbReference>
<dbReference type="PROSITE" id="PS50885">
    <property type="entry name" value="HAMP"/>
    <property type="match status" value="1"/>
</dbReference>
<evidence type="ECO:0000259" key="5">
    <source>
        <dbReference type="PROSITE" id="PS50111"/>
    </source>
</evidence>
<dbReference type="InterPro" id="IPR003660">
    <property type="entry name" value="HAMP_dom"/>
</dbReference>
<evidence type="ECO:0000256" key="1">
    <source>
        <dbReference type="ARBA" id="ARBA00023224"/>
    </source>
</evidence>
<keyword evidence="4" id="KW-0472">Membrane</keyword>
<protein>
    <submittedName>
        <fullName evidence="7">Methyl-accepting chemotaxis protein</fullName>
    </submittedName>
</protein>
<dbReference type="PANTHER" id="PTHR32089:SF112">
    <property type="entry name" value="LYSOZYME-LIKE PROTEIN-RELATED"/>
    <property type="match status" value="1"/>
</dbReference>
<dbReference type="Gene3D" id="1.10.287.950">
    <property type="entry name" value="Methyl-accepting chemotaxis protein"/>
    <property type="match status" value="1"/>
</dbReference>
<organism evidence="7 8">
    <name type="scientific">Qipengyuania spongiae</name>
    <dbReference type="NCBI Taxonomy" id="2909673"/>
    <lineage>
        <taxon>Bacteria</taxon>
        <taxon>Pseudomonadati</taxon>
        <taxon>Pseudomonadota</taxon>
        <taxon>Alphaproteobacteria</taxon>
        <taxon>Sphingomonadales</taxon>
        <taxon>Erythrobacteraceae</taxon>
        <taxon>Qipengyuania</taxon>
    </lineage>
</organism>
<dbReference type="Gene3D" id="6.10.340.10">
    <property type="match status" value="1"/>
</dbReference>
<feature type="domain" description="Methyl-accepting transducer" evidence="5">
    <location>
        <begin position="191"/>
        <end position="427"/>
    </location>
</feature>
<accession>A0ABY5T5S0</accession>
<keyword evidence="4" id="KW-1133">Transmembrane helix</keyword>
<gene>
    <name evidence="7" type="ORF">L1F33_04955</name>
</gene>
<evidence type="ECO:0000313" key="7">
    <source>
        <dbReference type="EMBL" id="UVI40294.1"/>
    </source>
</evidence>
<dbReference type="PROSITE" id="PS50111">
    <property type="entry name" value="CHEMOTAXIS_TRANSDUC_2"/>
    <property type="match status" value="1"/>
</dbReference>